<protein>
    <submittedName>
        <fullName evidence="1">Uncharacterized protein</fullName>
    </submittedName>
</protein>
<reference evidence="1 2" key="1">
    <citation type="journal article" date="2019" name="Nat. Med.">
        <title>A library of human gut bacterial isolates paired with longitudinal multiomics data enables mechanistic microbiome research.</title>
        <authorList>
            <person name="Poyet M."/>
            <person name="Groussin M."/>
            <person name="Gibbons S.M."/>
            <person name="Avila-Pacheco J."/>
            <person name="Jiang X."/>
            <person name="Kearney S.M."/>
            <person name="Perrotta A.R."/>
            <person name="Berdy B."/>
            <person name="Zhao S."/>
            <person name="Lieberman T.D."/>
            <person name="Swanson P.K."/>
            <person name="Smith M."/>
            <person name="Roesemann S."/>
            <person name="Alexander J.E."/>
            <person name="Rich S.A."/>
            <person name="Livny J."/>
            <person name="Vlamakis H."/>
            <person name="Clish C."/>
            <person name="Bullock K."/>
            <person name="Deik A."/>
            <person name="Scott J."/>
            <person name="Pierce K.A."/>
            <person name="Xavier R.J."/>
            <person name="Alm E.J."/>
        </authorList>
    </citation>
    <scope>NUCLEOTIDE SEQUENCE [LARGE SCALE GENOMIC DNA]</scope>
    <source>
        <strain evidence="1 2">BIOML-A6</strain>
    </source>
</reference>
<proteinExistence type="predicted"/>
<evidence type="ECO:0000313" key="1">
    <source>
        <dbReference type="EMBL" id="KAA5412716.1"/>
    </source>
</evidence>
<organism evidence="1 2">
    <name type="scientific">Bacteroides cellulosilyticus</name>
    <dbReference type="NCBI Taxonomy" id="246787"/>
    <lineage>
        <taxon>Bacteria</taxon>
        <taxon>Pseudomonadati</taxon>
        <taxon>Bacteroidota</taxon>
        <taxon>Bacteroidia</taxon>
        <taxon>Bacteroidales</taxon>
        <taxon>Bacteroidaceae</taxon>
        <taxon>Bacteroides</taxon>
    </lineage>
</organism>
<dbReference type="RefSeq" id="WP_149920579.1">
    <property type="nucleotide sequence ID" value="NZ_CP072251.1"/>
</dbReference>
<dbReference type="AlphaFoldDB" id="A0A642PR07"/>
<dbReference type="GeneID" id="66308473"/>
<accession>A0A642PR07</accession>
<name>A0A642PR07_9BACE</name>
<dbReference type="Proteomes" id="UP000448877">
    <property type="component" value="Unassembled WGS sequence"/>
</dbReference>
<evidence type="ECO:0000313" key="2">
    <source>
        <dbReference type="Proteomes" id="UP000448877"/>
    </source>
</evidence>
<comment type="caution">
    <text evidence="1">The sequence shown here is derived from an EMBL/GenBank/DDBJ whole genome shotgun (WGS) entry which is preliminary data.</text>
</comment>
<gene>
    <name evidence="1" type="ORF">F2Y81_24875</name>
</gene>
<dbReference type="EMBL" id="VVYV01000063">
    <property type="protein sequence ID" value="KAA5412716.1"/>
    <property type="molecule type" value="Genomic_DNA"/>
</dbReference>
<sequence>MSEVLTKRKMMSFEEWFKLLYHGYFEQPFQFEQLSKPGYVSDKIVPNDLNDLTFGQVVELQGIQEVNSMFIVPLRVILGMSTDEVMQSSATEVVRFAAWAAREMERINKLFASTNRKTTDKERKAGIESLRFGIFGTVDYYAQRMGIKDHEEVMSVPWMRVYKCLQIDSEKAKYELRLRKVYESENGRK</sequence>